<keyword evidence="3" id="KW-0812">Transmembrane</keyword>
<dbReference type="GeneID" id="39420257"/>
<evidence type="ECO:0000313" key="6">
    <source>
        <dbReference type="Proteomes" id="UP000294299"/>
    </source>
</evidence>
<feature type="domain" description="Band 7" evidence="4">
    <location>
        <begin position="54"/>
        <end position="216"/>
    </location>
</feature>
<dbReference type="KEGG" id="nfn:NFRAN_0764"/>
<dbReference type="OrthoDB" id="10752at2157"/>
<feature type="coiled-coil region" evidence="1">
    <location>
        <begin position="209"/>
        <end position="242"/>
    </location>
</feature>
<keyword evidence="6" id="KW-1185">Reference proteome</keyword>
<evidence type="ECO:0000313" key="5">
    <source>
        <dbReference type="EMBL" id="VFJ13086.1"/>
    </source>
</evidence>
<evidence type="ECO:0000259" key="4">
    <source>
        <dbReference type="SMART" id="SM00244"/>
    </source>
</evidence>
<dbReference type="CDD" id="cd03401">
    <property type="entry name" value="SPFH_prohibitin"/>
    <property type="match status" value="1"/>
</dbReference>
<dbReference type="PANTHER" id="PTHR23222:SF0">
    <property type="entry name" value="PROHIBITIN 1"/>
    <property type="match status" value="1"/>
</dbReference>
<dbReference type="Proteomes" id="UP000294299">
    <property type="component" value="Chromosome NFRAN"/>
</dbReference>
<keyword evidence="5" id="KW-0378">Hydrolase</keyword>
<feature type="transmembrane region" description="Helical" evidence="3">
    <location>
        <begin position="37"/>
        <end position="59"/>
    </location>
</feature>
<evidence type="ECO:0000256" key="1">
    <source>
        <dbReference type="SAM" id="Coils"/>
    </source>
</evidence>
<proteinExistence type="predicted"/>
<feature type="region of interest" description="Disordered" evidence="2">
    <location>
        <begin position="331"/>
        <end position="362"/>
    </location>
</feature>
<reference evidence="5 6" key="1">
    <citation type="submission" date="2019-02" db="EMBL/GenBank/DDBJ databases">
        <authorList>
            <person name="Lehtovirta-Morley E L."/>
        </authorList>
    </citation>
    <scope>NUCLEOTIDE SEQUENCE [LARGE SCALE GENOMIC DNA]</scope>
    <source>
        <strain evidence="5">NFRAN1</strain>
    </source>
</reference>
<dbReference type="SUPFAM" id="SSF117892">
    <property type="entry name" value="Band 7/SPFH domain"/>
    <property type="match status" value="1"/>
</dbReference>
<dbReference type="RefSeq" id="WP_134483052.1">
    <property type="nucleotide sequence ID" value="NZ_LR216287.1"/>
</dbReference>
<gene>
    <name evidence="5" type="ORF">NFRAN_0764</name>
</gene>
<keyword evidence="3" id="KW-0472">Membrane</keyword>
<organism evidence="5 6">
    <name type="scientific">Candidatus Nitrosocosmicus franklandianus</name>
    <dbReference type="NCBI Taxonomy" id="1798806"/>
    <lineage>
        <taxon>Archaea</taxon>
        <taxon>Nitrososphaerota</taxon>
        <taxon>Nitrososphaeria</taxon>
        <taxon>Nitrososphaerales</taxon>
        <taxon>Nitrososphaeraceae</taxon>
        <taxon>Candidatus Nitrosocosmicus</taxon>
    </lineage>
</organism>
<keyword evidence="1" id="KW-0175">Coiled coil</keyword>
<evidence type="ECO:0000256" key="3">
    <source>
        <dbReference type="SAM" id="Phobius"/>
    </source>
</evidence>
<sequence>MVDFFKSKRNRRITPDGEPLEDVGGGGGFGFSSPLKIAIPAIIAIIIIFVVLTSSLKIVEAGNRGVLLKFGAVDTSVSLSEGLHFVLPFRDSIVPVEVRTQKIVESTTSASKDLQNVATEVALNYRLNPDTVPILYKEIGLDYSNRVIVPTIQESVKQVTARYNAEELITKRDQVKSEIQEQIEARLTPYNILTDTISITDFQFSDQFVQAVEAKVQAEQRALQAQNELRRIQIEAQQTEARALGEQKANIASAEGQRQANILRAQGESEAVKIIDAQLRNSTEYLKWLHAQKWDGKLPLVTGGGGGGGAGGANNLGAIPFVEIPLGVESNSQSANSASATSNSSTNSSSQSSTPSTTSPTP</sequence>
<dbReference type="InterPro" id="IPR000163">
    <property type="entry name" value="Prohibitin"/>
</dbReference>
<name>A0A484I7L0_9ARCH</name>
<dbReference type="Gene3D" id="3.30.479.30">
    <property type="entry name" value="Band 7 domain"/>
    <property type="match status" value="1"/>
</dbReference>
<protein>
    <submittedName>
        <fullName evidence="5">FtsH protease regulator HflK</fullName>
    </submittedName>
</protein>
<dbReference type="InterPro" id="IPR036013">
    <property type="entry name" value="Band_7/SPFH_dom_sf"/>
</dbReference>
<keyword evidence="3" id="KW-1133">Transmembrane helix</keyword>
<dbReference type="GO" id="GO:0016020">
    <property type="term" value="C:membrane"/>
    <property type="evidence" value="ECO:0007669"/>
    <property type="project" value="InterPro"/>
</dbReference>
<dbReference type="PANTHER" id="PTHR23222">
    <property type="entry name" value="PROHIBITIN"/>
    <property type="match status" value="1"/>
</dbReference>
<dbReference type="GO" id="GO:0008233">
    <property type="term" value="F:peptidase activity"/>
    <property type="evidence" value="ECO:0007669"/>
    <property type="project" value="UniProtKB-KW"/>
</dbReference>
<dbReference type="InterPro" id="IPR001107">
    <property type="entry name" value="Band_7"/>
</dbReference>
<dbReference type="Pfam" id="PF01145">
    <property type="entry name" value="Band_7"/>
    <property type="match status" value="1"/>
</dbReference>
<accession>A0A484I7L0</accession>
<dbReference type="GO" id="GO:0006508">
    <property type="term" value="P:proteolysis"/>
    <property type="evidence" value="ECO:0007669"/>
    <property type="project" value="UniProtKB-KW"/>
</dbReference>
<dbReference type="SMART" id="SM00244">
    <property type="entry name" value="PHB"/>
    <property type="match status" value="1"/>
</dbReference>
<keyword evidence="5" id="KW-0645">Protease</keyword>
<dbReference type="EMBL" id="LR216287">
    <property type="protein sequence ID" value="VFJ13086.1"/>
    <property type="molecule type" value="Genomic_DNA"/>
</dbReference>
<dbReference type="PRINTS" id="PR00679">
    <property type="entry name" value="PROHIBITIN"/>
</dbReference>
<dbReference type="AlphaFoldDB" id="A0A484I7L0"/>
<evidence type="ECO:0000256" key="2">
    <source>
        <dbReference type="SAM" id="MobiDB-lite"/>
    </source>
</evidence>